<reference evidence="2" key="1">
    <citation type="submission" date="2022-01" db="EMBL/GenBank/DDBJ databases">
        <title>Genome Sequence Resource for Two Populations of Ditylenchus destructor, the Migratory Endoparasitic Phytonematode.</title>
        <authorList>
            <person name="Zhang H."/>
            <person name="Lin R."/>
            <person name="Xie B."/>
        </authorList>
    </citation>
    <scope>NUCLEOTIDE SEQUENCE</scope>
    <source>
        <strain evidence="2">BazhouSP</strain>
    </source>
</reference>
<evidence type="ECO:0008006" key="4">
    <source>
        <dbReference type="Google" id="ProtNLM"/>
    </source>
</evidence>
<feature type="chain" id="PRO_5042215957" description="Secreted protein" evidence="1">
    <location>
        <begin position="27"/>
        <end position="109"/>
    </location>
</feature>
<evidence type="ECO:0000313" key="2">
    <source>
        <dbReference type="EMBL" id="KAI1713466.1"/>
    </source>
</evidence>
<accession>A0AAD4N1M9</accession>
<name>A0AAD4N1M9_9BILA</name>
<dbReference type="AlphaFoldDB" id="A0AAD4N1M9"/>
<comment type="caution">
    <text evidence="2">The sequence shown here is derived from an EMBL/GenBank/DDBJ whole genome shotgun (WGS) entry which is preliminary data.</text>
</comment>
<proteinExistence type="predicted"/>
<evidence type="ECO:0000313" key="3">
    <source>
        <dbReference type="Proteomes" id="UP001201812"/>
    </source>
</evidence>
<gene>
    <name evidence="2" type="ORF">DdX_08980</name>
</gene>
<keyword evidence="3" id="KW-1185">Reference proteome</keyword>
<organism evidence="2 3">
    <name type="scientific">Ditylenchus destructor</name>
    <dbReference type="NCBI Taxonomy" id="166010"/>
    <lineage>
        <taxon>Eukaryota</taxon>
        <taxon>Metazoa</taxon>
        <taxon>Ecdysozoa</taxon>
        <taxon>Nematoda</taxon>
        <taxon>Chromadorea</taxon>
        <taxon>Rhabditida</taxon>
        <taxon>Tylenchina</taxon>
        <taxon>Tylenchomorpha</taxon>
        <taxon>Sphaerularioidea</taxon>
        <taxon>Anguinidae</taxon>
        <taxon>Anguininae</taxon>
        <taxon>Ditylenchus</taxon>
    </lineage>
</organism>
<dbReference type="Proteomes" id="UP001201812">
    <property type="component" value="Unassembled WGS sequence"/>
</dbReference>
<sequence>MVRSGNIKCVLLLELIILMHITDVGCQSLLGRFLTQNGHIIETDSPALYLVPYEQMMQSRRGSVIADNGIFSPRFKNKRETRSHPSAVVGKRLFVARIGKRAIMRARVG</sequence>
<dbReference type="EMBL" id="JAKKPZ010000015">
    <property type="protein sequence ID" value="KAI1713466.1"/>
    <property type="molecule type" value="Genomic_DNA"/>
</dbReference>
<feature type="signal peptide" evidence="1">
    <location>
        <begin position="1"/>
        <end position="26"/>
    </location>
</feature>
<evidence type="ECO:0000256" key="1">
    <source>
        <dbReference type="SAM" id="SignalP"/>
    </source>
</evidence>
<protein>
    <recommendedName>
        <fullName evidence="4">Secreted protein</fullName>
    </recommendedName>
</protein>
<keyword evidence="1" id="KW-0732">Signal</keyword>